<accession>A0A078KA41</accession>
<evidence type="ECO:0000313" key="5">
    <source>
        <dbReference type="Proteomes" id="UP000072904"/>
    </source>
</evidence>
<dbReference type="VEuPathDB" id="PlasmoDB:PY00719"/>
<evidence type="ECO:0000256" key="1">
    <source>
        <dbReference type="SAM" id="MobiDB-lite"/>
    </source>
</evidence>
<organism evidence="3 4">
    <name type="scientific">Plasmodium yoelii</name>
    <dbReference type="NCBI Taxonomy" id="5861"/>
    <lineage>
        <taxon>Eukaryota</taxon>
        <taxon>Sar</taxon>
        <taxon>Alveolata</taxon>
        <taxon>Apicomplexa</taxon>
        <taxon>Aconoidasida</taxon>
        <taxon>Haemosporida</taxon>
        <taxon>Plasmodiidae</taxon>
        <taxon>Plasmodium</taxon>
        <taxon>Plasmodium (Vinckeia)</taxon>
    </lineage>
</organism>
<reference evidence="3" key="3">
    <citation type="submission" date="2014-05" db="EMBL/GenBank/DDBJ databases">
        <authorList>
            <person name="Aslett M.A."/>
            <person name="De Silva N."/>
        </authorList>
    </citation>
    <scope>NUCLEOTIDE SEQUENCE</scope>
    <source>
        <strain evidence="3">17X</strain>
    </source>
</reference>
<evidence type="ECO:0000313" key="2">
    <source>
        <dbReference type="EMBL" id="CDU17829.1"/>
    </source>
</evidence>
<dbReference type="EMBL" id="LK934637">
    <property type="protein sequence ID" value="CDU17829.1"/>
    <property type="molecule type" value="Genomic_DNA"/>
</dbReference>
<feature type="region of interest" description="Disordered" evidence="1">
    <location>
        <begin position="61"/>
        <end position="94"/>
    </location>
</feature>
<feature type="compositionally biased region" description="Basic residues" evidence="1">
    <location>
        <begin position="81"/>
        <end position="92"/>
    </location>
</feature>
<dbReference type="VEuPathDB" id="PlasmoDB:PYYM_0904900"/>
<dbReference type="VEuPathDB" id="PlasmoDB:PY00720"/>
<feature type="compositionally biased region" description="Basic and acidic residues" evidence="1">
    <location>
        <begin position="64"/>
        <end position="80"/>
    </location>
</feature>
<gene>
    <name evidence="3" type="ORF">PY17X_0905400</name>
    <name evidence="2" type="ORF">PYYM_0904900</name>
</gene>
<reference evidence="3" key="4">
    <citation type="submission" date="2019-05" db="EMBL/GenBank/DDBJ databases">
        <authorList>
            <consortium name="Pathogen Informatics"/>
        </authorList>
    </citation>
    <scope>NUCLEOTIDE SEQUENCE</scope>
    <source>
        <strain evidence="3">17X</strain>
    </source>
</reference>
<proteinExistence type="predicted"/>
<protein>
    <submittedName>
        <fullName evidence="3">Uncharacterized protein</fullName>
    </submittedName>
</protein>
<dbReference type="GeneID" id="3791801"/>
<dbReference type="VEuPathDB" id="PlasmoDB:Py17XNL_000900082"/>
<dbReference type="OrthoDB" id="383593at2759"/>
<evidence type="ECO:0000313" key="4">
    <source>
        <dbReference type="Proteomes" id="UP000072874"/>
    </source>
</evidence>
<sequence>MLRAKKIKKPDFFTLPFYGYPIKKKQKKKNYYLKLNHINEIIRYISKVNKNQMDEFISPQITKQHLENKSPKNVSKEQKMKQKMKQKQKQKQKMPGFVITPETEKQNIQNNKCMLKKINGELQELNNLDTCKILKNYIPYTKTTKFNIFNNSKQRKHFSYNHYNLNNFDILPTIYQTQNSNTDLVKKCREASQNPITDLSKHCKCSKNQMKKIKEALNNDLYLNLPNRKNELSKYLAYPREKIQRTICSNKNAKKKITNSNRCLNKSQSIPFQVGSTHFQTRQPDPHKTTDWMGDHDKVQNSSHTNICIKPQKNATTTLINHSRNMLISKIKNTRNDFISLETKEKKLISTLPNLKHYFMSYDKLNKMQKISNDVHKNCNQTLIYPKNKLSEKKKNCENLNHNLAIQKLLYQTDRIKSIKKKKCIEKINKYKVIYKSDDFVSIYKNEKNKNIDNDTVDLASLLCTPGYVGNYLDKSNSTNNDIFDNKEKNKMSKTKLLQNEEPNLSFVKNNLQVPKYYNINNSLNIPKESQTSQKFNNQFRTKQNDDILQNMTKAINSSPTLNLDLQYITFFTELLKNKKKHIL</sequence>
<reference evidence="2" key="2">
    <citation type="submission" date="2014-05" db="EMBL/GenBank/DDBJ databases">
        <authorList>
            <person name="Aslett A.Martin."/>
            <person name="De Silva Nishadi"/>
        </authorList>
    </citation>
    <scope>NUCLEOTIDE SEQUENCE</scope>
    <source>
        <strain evidence="2">YM</strain>
    </source>
</reference>
<dbReference type="KEGG" id="pyo:PY17X_0905400"/>
<dbReference type="EMBL" id="LM993663">
    <property type="protein sequence ID" value="VTZ78246.1"/>
    <property type="molecule type" value="Genomic_DNA"/>
</dbReference>
<dbReference type="VEuPathDB" id="PlasmoDB:PY17X_0905400"/>
<dbReference type="AlphaFoldDB" id="A0A078KA41"/>
<dbReference type="OMA" id="SHTNICI"/>
<name>A0A078KA41_PLAYE</name>
<evidence type="ECO:0000313" key="3">
    <source>
        <dbReference type="EMBL" id="VTZ78246.1"/>
    </source>
</evidence>
<dbReference type="RefSeq" id="XP_022812118.1">
    <property type="nucleotide sequence ID" value="XM_022955901.1"/>
</dbReference>
<dbReference type="Proteomes" id="UP000072904">
    <property type="component" value="Chromosome 9"/>
</dbReference>
<reference evidence="4 5" key="1">
    <citation type="journal article" date="2014" name="BMC Biol.">
        <title>A comprehensive evaluation of rodent malaria parasite genomes and gene expression.</title>
        <authorList>
            <person name="Otto T.D."/>
            <person name="Bohme U."/>
            <person name="Jackson A.P."/>
            <person name="Hunt M."/>
            <person name="Franke-Fayard B."/>
            <person name="Hoeijmakers W.A."/>
            <person name="Religa A.A."/>
            <person name="Robertson L."/>
            <person name="Sanders M."/>
            <person name="Ogun S.A."/>
            <person name="Cunningham D."/>
            <person name="Erhart A."/>
            <person name="Billker O."/>
            <person name="Khan S.M."/>
            <person name="Stunnenberg H.G."/>
            <person name="Langhorne J."/>
            <person name="Holder A.A."/>
            <person name="Waters A.P."/>
            <person name="Newbold C.I."/>
            <person name="Pain A."/>
            <person name="Berriman M."/>
            <person name="Janse C.J."/>
        </authorList>
    </citation>
    <scope>NUCLEOTIDE SEQUENCE [LARGE SCALE GENOMIC DNA]</scope>
    <source>
        <strain evidence="3 4">17X</strain>
        <strain evidence="2 5">YM</strain>
    </source>
</reference>
<dbReference type="Proteomes" id="UP000072874">
    <property type="component" value="Chromosome 9"/>
</dbReference>